<dbReference type="AlphaFoldDB" id="C6LAA0"/>
<dbReference type="EMBL" id="ACCL02000002">
    <property type="protein sequence ID" value="EET62507.1"/>
    <property type="molecule type" value="Genomic_DNA"/>
</dbReference>
<comment type="caution">
    <text evidence="2">The sequence shown here is derived from an EMBL/GenBank/DDBJ whole genome shotgun (WGS) entry which is preliminary data.</text>
</comment>
<proteinExistence type="predicted"/>
<reference evidence="2" key="1">
    <citation type="submission" date="2009-07" db="EMBL/GenBank/DDBJ databases">
        <authorList>
            <person name="Weinstock G."/>
            <person name="Sodergren E."/>
            <person name="Clifton S."/>
            <person name="Fulton L."/>
            <person name="Fulton B."/>
            <person name="Courtney L."/>
            <person name="Fronick C."/>
            <person name="Harrison M."/>
            <person name="Strong C."/>
            <person name="Farmer C."/>
            <person name="Delahaunty K."/>
            <person name="Markovic C."/>
            <person name="Hall O."/>
            <person name="Minx P."/>
            <person name="Tomlinson C."/>
            <person name="Mitreva M."/>
            <person name="Nelson J."/>
            <person name="Hou S."/>
            <person name="Wollam A."/>
            <person name="Pepin K.H."/>
            <person name="Johnson M."/>
            <person name="Bhonagiri V."/>
            <person name="Nash W.E."/>
            <person name="Warren W."/>
            <person name="Chinwalla A."/>
            <person name="Mardis E.R."/>
            <person name="Wilson R.K."/>
        </authorList>
    </citation>
    <scope>NUCLEOTIDE SEQUENCE [LARGE SCALE GENOMIC DNA]</scope>
    <source>
        <strain evidence="2">DSM 14469</strain>
    </source>
</reference>
<feature type="region of interest" description="Disordered" evidence="1">
    <location>
        <begin position="24"/>
        <end position="47"/>
    </location>
</feature>
<dbReference type="Proteomes" id="UP000005561">
    <property type="component" value="Unassembled WGS sequence"/>
</dbReference>
<evidence type="ECO:0000313" key="2">
    <source>
        <dbReference type="EMBL" id="EET62507.1"/>
    </source>
</evidence>
<sequence>MATQNPGAGKITRHPDSVYHRLRAPARDERAVQAANRPPGYCSHRSQ</sequence>
<evidence type="ECO:0000313" key="3">
    <source>
        <dbReference type="Proteomes" id="UP000005561"/>
    </source>
</evidence>
<name>C6LAA0_9FIRM</name>
<evidence type="ECO:0000256" key="1">
    <source>
        <dbReference type="SAM" id="MobiDB-lite"/>
    </source>
</evidence>
<organism evidence="2 3">
    <name type="scientific">Marvinbryantia formatexigens DSM 14469</name>
    <dbReference type="NCBI Taxonomy" id="478749"/>
    <lineage>
        <taxon>Bacteria</taxon>
        <taxon>Bacillati</taxon>
        <taxon>Bacillota</taxon>
        <taxon>Clostridia</taxon>
        <taxon>Lachnospirales</taxon>
        <taxon>Lachnospiraceae</taxon>
        <taxon>Marvinbryantia</taxon>
    </lineage>
</organism>
<accession>C6LAA0</accession>
<keyword evidence="3" id="KW-1185">Reference proteome</keyword>
<gene>
    <name evidence="2" type="ORF">BRYFOR_05542</name>
</gene>
<protein>
    <submittedName>
        <fullName evidence="2">Uncharacterized protein</fullName>
    </submittedName>
</protein>